<feature type="binding site" evidence="6">
    <location>
        <position position="73"/>
    </location>
    <ligand>
        <name>(2E)-4-hydroxy-3-methylbut-2-enyl diphosphate</name>
        <dbReference type="ChEBI" id="CHEBI:128753"/>
    </ligand>
</feature>
<feature type="domain" description="S1 motif" evidence="7">
    <location>
        <begin position="387"/>
        <end position="453"/>
    </location>
</feature>
<dbReference type="Gene3D" id="2.40.50.140">
    <property type="entry name" value="Nucleic acid-binding proteins"/>
    <property type="match status" value="4"/>
</dbReference>
<reference evidence="9 10" key="1">
    <citation type="submission" date="2016-11" db="EMBL/GenBank/DDBJ databases">
        <authorList>
            <person name="Jaros S."/>
            <person name="Januszkiewicz K."/>
            <person name="Wedrychowicz H."/>
        </authorList>
    </citation>
    <scope>NUCLEOTIDE SEQUENCE [LARGE SCALE GENOMIC DNA]</scope>
    <source>
        <strain evidence="9 10">DSM 14828</strain>
    </source>
</reference>
<dbReference type="Gene3D" id="3.40.50.11270">
    <property type="match status" value="1"/>
</dbReference>
<keyword evidence="6" id="KW-0560">Oxidoreductase</keyword>
<dbReference type="InterPro" id="IPR003029">
    <property type="entry name" value="S1_domain"/>
</dbReference>
<feature type="binding site" evidence="6">
    <location>
        <position position="261"/>
    </location>
    <ligand>
        <name>dimethylallyl diphosphate</name>
        <dbReference type="ChEBI" id="CHEBI:57623"/>
    </ligand>
</feature>
<feature type="binding site" evidence="6">
    <location>
        <position position="217"/>
    </location>
    <ligand>
        <name>dimethylallyl diphosphate</name>
        <dbReference type="ChEBI" id="CHEBI:57623"/>
    </ligand>
</feature>
<comment type="similarity">
    <text evidence="6">Belongs to the IspH family.</text>
</comment>
<keyword evidence="10" id="KW-1185">Reference proteome</keyword>
<dbReference type="UniPathway" id="UPA00059">
    <property type="reaction ID" value="UER00105"/>
</dbReference>
<sequence>MKIILAKSAGYCFGVNQAMKKVEDALEKGDDNIFTLGPLIHNRQVTDKLEQQGVKIISDVGSARGGVITVRSHGVGADIIEEIAESGIELIDATCPYVKKIHNKVKEYYQKDYKIFIVGDRAHPEVIGINGWCDYKGEVINDKNSVPIDQKYDKICVVAQTTMNRGIFEEISEEIKKLYPEAIILNTICNATKTRQEETAQIAKESDCMIIVGGRHSSNTKKLADIGRKHCEKTVHIETADELDLDILKGCDTVGITAGASTPHWIIKEVINKMTKSFEEMLKDSEMEASYEETFRRLGKGSIVTGKVIGVNKNEIYLNINYKADAILSKDEYTDEDIDLTEEVKVEDEIEVMVTNLNDGNGNVEVSKKKIIQKKASEELYNAFNEKRLLEGSVIKAVKGGLIVDLGLGQAFMPASQYHMRFVKDLETLVGKSVKGLIIEFDKRKNRVIFSQKVVLEQEYKEKKEQETKAKDEFINSVEIENILEGPIKSITNFGIFVKVGPIDGFVHISDLSWARVKHPSDMYKIGDEVKAVVTEVNKEEYKIKMSIKELSEEPWTVFSKKYNTGDEVDVKITRIAPFGAFAEIMEEVEGLIHISELSHDKVAKVEDVLNAGDQVTAKIIGINDEQKKISLSIKELVAEPAKEIEVNETVYEDESDNSIGNILGDIFDQQDK</sequence>
<feature type="binding site" evidence="6">
    <location>
        <position position="261"/>
    </location>
    <ligand>
        <name>isopentenyl diphosphate</name>
        <dbReference type="ChEBI" id="CHEBI:128769"/>
    </ligand>
</feature>
<feature type="binding site" evidence="6">
    <location>
        <position position="218"/>
    </location>
    <ligand>
        <name>(2E)-4-hydroxy-3-methylbut-2-enyl diphosphate</name>
        <dbReference type="ChEBI" id="CHEBI:128753"/>
    </ligand>
</feature>
<evidence type="ECO:0000259" key="7">
    <source>
        <dbReference type="PROSITE" id="PS50126"/>
    </source>
</evidence>
<accession>A0A1M4Z5F1</accession>
<dbReference type="NCBIfam" id="NF000907">
    <property type="entry name" value="PRK00087.1"/>
    <property type="match status" value="1"/>
</dbReference>
<feature type="binding site" evidence="6">
    <location>
        <position position="41"/>
    </location>
    <ligand>
        <name>(2E)-4-hydroxy-3-methylbut-2-enyl diphosphate</name>
        <dbReference type="ChEBI" id="CHEBI:128753"/>
    </ligand>
</feature>
<dbReference type="EMBL" id="FQTU01000015">
    <property type="protein sequence ID" value="SHF13261.1"/>
    <property type="molecule type" value="Genomic_DNA"/>
</dbReference>
<dbReference type="OrthoDB" id="9804077at2"/>
<dbReference type="CDD" id="cd05688">
    <property type="entry name" value="S1_RPS1_repeat_ec3"/>
    <property type="match status" value="1"/>
</dbReference>
<dbReference type="InterPro" id="IPR012340">
    <property type="entry name" value="NA-bd_OB-fold"/>
</dbReference>
<comment type="pathway">
    <text evidence="6">Isoprenoid biosynthesis; dimethylallyl diphosphate biosynthesis; dimethylallyl diphosphate from (2E)-4-hydroxy-3-methylbutenyl diphosphate: step 1/1.</text>
</comment>
<dbReference type="Gene3D" id="3.40.1010.20">
    <property type="entry name" value="4-hydroxy-3-methylbut-2-enyl diphosphate reductase, catalytic domain"/>
    <property type="match status" value="2"/>
</dbReference>
<dbReference type="GO" id="GO:0050992">
    <property type="term" value="P:dimethylallyl diphosphate biosynthetic process"/>
    <property type="evidence" value="ECO:0007669"/>
    <property type="project" value="UniProtKB-UniRule"/>
</dbReference>
<dbReference type="CDD" id="cd13944">
    <property type="entry name" value="lytB_ispH"/>
    <property type="match status" value="1"/>
</dbReference>
<feature type="binding site" evidence="6">
    <location>
        <position position="219"/>
    </location>
    <ligand>
        <name>(2E)-4-hydroxy-3-methylbut-2-enyl diphosphate</name>
        <dbReference type="ChEBI" id="CHEBI:128753"/>
    </ligand>
</feature>
<name>A0A1M4Z5F1_9FIRM</name>
<dbReference type="GO" id="GO:0051539">
    <property type="term" value="F:4 iron, 4 sulfur cluster binding"/>
    <property type="evidence" value="ECO:0007669"/>
    <property type="project" value="UniProtKB-UniRule"/>
</dbReference>
<dbReference type="CDD" id="cd05687">
    <property type="entry name" value="S1_RPS1_repeat_ec1_hs1"/>
    <property type="match status" value="1"/>
</dbReference>
<dbReference type="UniPathway" id="UPA00056">
    <property type="reaction ID" value="UER00097"/>
</dbReference>
<feature type="binding site" evidence="6">
    <location>
        <position position="73"/>
    </location>
    <ligand>
        <name>isopentenyl diphosphate</name>
        <dbReference type="ChEBI" id="CHEBI:128769"/>
    </ligand>
</feature>
<dbReference type="GO" id="GO:0046872">
    <property type="term" value="F:metal ion binding"/>
    <property type="evidence" value="ECO:0007669"/>
    <property type="project" value="UniProtKB-KW"/>
</dbReference>
<feature type="binding site" evidence="6">
    <location>
        <position position="218"/>
    </location>
    <ligand>
        <name>dimethylallyl diphosphate</name>
        <dbReference type="ChEBI" id="CHEBI:57623"/>
    </ligand>
</feature>
<feature type="binding site" evidence="6">
    <location>
        <position position="95"/>
    </location>
    <ligand>
        <name>[4Fe-4S] cluster</name>
        <dbReference type="ChEBI" id="CHEBI:49883"/>
    </ligand>
</feature>
<feature type="binding site" evidence="6">
    <location>
        <position position="217"/>
    </location>
    <ligand>
        <name>(2E)-4-hydroxy-3-methylbut-2-enyl diphosphate</name>
        <dbReference type="ChEBI" id="CHEBI:128753"/>
    </ligand>
</feature>
<feature type="domain" description="S1 motif" evidence="7">
    <location>
        <begin position="301"/>
        <end position="369"/>
    </location>
</feature>
<comment type="function">
    <text evidence="5">Binds mRNA; thus facilitating recognition of the initiation point. It is needed to translate mRNA with a short Shine-Dalgarno (SD) purine-rich sequence.</text>
</comment>
<dbReference type="STRING" id="1120975.SAMN02746064_01960"/>
<feature type="domain" description="S1 motif" evidence="7">
    <location>
        <begin position="481"/>
        <end position="549"/>
    </location>
</feature>
<feature type="binding site" evidence="6">
    <location>
        <position position="41"/>
    </location>
    <ligand>
        <name>dimethylallyl diphosphate</name>
        <dbReference type="ChEBI" id="CHEBI:57623"/>
    </ligand>
</feature>
<feature type="domain" description="S1 motif" evidence="7">
    <location>
        <begin position="566"/>
        <end position="635"/>
    </location>
</feature>
<comment type="catalytic activity">
    <reaction evidence="6">
        <text>dimethylallyl diphosphate + 2 oxidized [2Fe-2S]-[ferredoxin] + H2O = (2E)-4-hydroxy-3-methylbut-2-enyl diphosphate + 2 reduced [2Fe-2S]-[ferredoxin] + 2 H(+)</text>
        <dbReference type="Rhea" id="RHEA:24825"/>
        <dbReference type="Rhea" id="RHEA-COMP:10000"/>
        <dbReference type="Rhea" id="RHEA-COMP:10001"/>
        <dbReference type="ChEBI" id="CHEBI:15377"/>
        <dbReference type="ChEBI" id="CHEBI:15378"/>
        <dbReference type="ChEBI" id="CHEBI:33737"/>
        <dbReference type="ChEBI" id="CHEBI:33738"/>
        <dbReference type="ChEBI" id="CHEBI:57623"/>
        <dbReference type="ChEBI" id="CHEBI:128753"/>
        <dbReference type="EC" id="1.17.7.4"/>
    </reaction>
</comment>
<feature type="binding site" evidence="6">
    <location>
        <position position="219"/>
    </location>
    <ligand>
        <name>isopentenyl diphosphate</name>
        <dbReference type="ChEBI" id="CHEBI:128769"/>
    </ligand>
</feature>
<dbReference type="Proteomes" id="UP000184251">
    <property type="component" value="Unassembled WGS sequence"/>
</dbReference>
<dbReference type="PROSITE" id="PS50926">
    <property type="entry name" value="TRAM"/>
    <property type="match status" value="1"/>
</dbReference>
<organism evidence="9 10">
    <name type="scientific">Alkalibacter saccharofermentans DSM 14828</name>
    <dbReference type="NCBI Taxonomy" id="1120975"/>
    <lineage>
        <taxon>Bacteria</taxon>
        <taxon>Bacillati</taxon>
        <taxon>Bacillota</taxon>
        <taxon>Clostridia</taxon>
        <taxon>Eubacteriales</taxon>
        <taxon>Eubacteriaceae</taxon>
        <taxon>Alkalibacter</taxon>
    </lineage>
</organism>
<feature type="binding site" evidence="6">
    <location>
        <position position="218"/>
    </location>
    <ligand>
        <name>isopentenyl diphosphate</name>
        <dbReference type="ChEBI" id="CHEBI:128769"/>
    </ligand>
</feature>
<feature type="binding site" evidence="6">
    <location>
        <position position="123"/>
    </location>
    <ligand>
        <name>(2E)-4-hydroxy-3-methylbut-2-enyl diphosphate</name>
        <dbReference type="ChEBI" id="CHEBI:128753"/>
    </ligand>
</feature>
<dbReference type="RefSeq" id="WP_073271495.1">
    <property type="nucleotide sequence ID" value="NZ_FQTU01000015.1"/>
</dbReference>
<evidence type="ECO:0000256" key="3">
    <source>
        <dbReference type="ARBA" id="ARBA00023004"/>
    </source>
</evidence>
<keyword evidence="3 6" id="KW-0408">Iron</keyword>
<dbReference type="NCBIfam" id="TIGR00216">
    <property type="entry name" value="ispH_lytB"/>
    <property type="match status" value="1"/>
</dbReference>
<evidence type="ECO:0000256" key="5">
    <source>
        <dbReference type="ARBA" id="ARBA00025604"/>
    </source>
</evidence>
<feature type="active site" description="Proton donor" evidence="6">
    <location>
        <position position="125"/>
    </location>
</feature>
<evidence type="ECO:0000313" key="10">
    <source>
        <dbReference type="Proteomes" id="UP000184251"/>
    </source>
</evidence>
<feature type="binding site" evidence="6">
    <location>
        <position position="189"/>
    </location>
    <ligand>
        <name>[4Fe-4S] cluster</name>
        <dbReference type="ChEBI" id="CHEBI:49883"/>
    </ligand>
</feature>
<proteinExistence type="inferred from homology"/>
<dbReference type="NCBIfam" id="NF002187">
    <property type="entry name" value="PRK01045.1-1"/>
    <property type="match status" value="1"/>
</dbReference>
<dbReference type="GO" id="GO:0051745">
    <property type="term" value="F:4-hydroxy-3-methylbut-2-enyl diphosphate reductase activity"/>
    <property type="evidence" value="ECO:0007669"/>
    <property type="project" value="UniProtKB-UniRule"/>
</dbReference>
<dbReference type="GO" id="GO:0019288">
    <property type="term" value="P:isopentenyl diphosphate biosynthetic process, methylerythritol 4-phosphate pathway"/>
    <property type="evidence" value="ECO:0007669"/>
    <property type="project" value="UniProtKB-UniRule"/>
</dbReference>
<dbReference type="AlphaFoldDB" id="A0A1M4Z5F1"/>
<keyword evidence="2 6" id="KW-0479">Metal-binding</keyword>
<dbReference type="FunFam" id="2.40.50.140:FF:000103">
    <property type="entry name" value="protein RRP5 homolog"/>
    <property type="match status" value="1"/>
</dbReference>
<dbReference type="HAMAP" id="MF_00191">
    <property type="entry name" value="IspH"/>
    <property type="match status" value="1"/>
</dbReference>
<feature type="binding site" evidence="6">
    <location>
        <position position="12"/>
    </location>
    <ligand>
        <name>[4Fe-4S] cluster</name>
        <dbReference type="ChEBI" id="CHEBI:49883"/>
    </ligand>
</feature>
<dbReference type="GO" id="GO:0003676">
    <property type="term" value="F:nucleic acid binding"/>
    <property type="evidence" value="ECO:0007669"/>
    <property type="project" value="InterPro"/>
</dbReference>
<evidence type="ECO:0000256" key="6">
    <source>
        <dbReference type="HAMAP-Rule" id="MF_00191"/>
    </source>
</evidence>
<dbReference type="SUPFAM" id="SSF50249">
    <property type="entry name" value="Nucleic acid-binding proteins"/>
    <property type="match status" value="4"/>
</dbReference>
<dbReference type="InterPro" id="IPR003451">
    <property type="entry name" value="LytB/IspH"/>
</dbReference>
<comment type="catalytic activity">
    <reaction evidence="6">
        <text>isopentenyl diphosphate + 2 oxidized [2Fe-2S]-[ferredoxin] + H2O = (2E)-4-hydroxy-3-methylbut-2-enyl diphosphate + 2 reduced [2Fe-2S]-[ferredoxin] + 2 H(+)</text>
        <dbReference type="Rhea" id="RHEA:24488"/>
        <dbReference type="Rhea" id="RHEA-COMP:10000"/>
        <dbReference type="Rhea" id="RHEA-COMP:10001"/>
        <dbReference type="ChEBI" id="CHEBI:15377"/>
        <dbReference type="ChEBI" id="CHEBI:15378"/>
        <dbReference type="ChEBI" id="CHEBI:33737"/>
        <dbReference type="ChEBI" id="CHEBI:33738"/>
        <dbReference type="ChEBI" id="CHEBI:128753"/>
        <dbReference type="ChEBI" id="CHEBI:128769"/>
        <dbReference type="EC" id="1.17.7.4"/>
    </reaction>
</comment>
<dbReference type="EC" id="1.17.7.4" evidence="6"/>
<gene>
    <name evidence="6" type="primary">ispH</name>
    <name evidence="9" type="ORF">SAMN02746064_01960</name>
</gene>
<evidence type="ECO:0000259" key="8">
    <source>
        <dbReference type="PROSITE" id="PS50926"/>
    </source>
</evidence>
<dbReference type="CDD" id="cd04465">
    <property type="entry name" value="S1_RPS1_repeat_ec2_hs2"/>
    <property type="match status" value="1"/>
</dbReference>
<dbReference type="PANTHER" id="PTHR30426">
    <property type="entry name" value="4-HYDROXY-3-METHYLBUT-2-ENYL DIPHOSPHATE REDUCTASE"/>
    <property type="match status" value="1"/>
</dbReference>
<comment type="pathway">
    <text evidence="6">Isoprenoid biosynthesis; isopentenyl diphosphate biosynthesis via DXP pathway; isopentenyl diphosphate from 1-deoxy-D-xylulose 5-phosphate: step 6/6.</text>
</comment>
<evidence type="ECO:0000256" key="4">
    <source>
        <dbReference type="ARBA" id="ARBA00023014"/>
    </source>
</evidence>
<comment type="cofactor">
    <cofactor evidence="6">
        <name>[4Fe-4S] cluster</name>
        <dbReference type="ChEBI" id="CHEBI:49883"/>
    </cofactor>
    <text evidence="6">Binds 1 [4Fe-4S] cluster per subunit.</text>
</comment>
<dbReference type="SMART" id="SM00316">
    <property type="entry name" value="S1"/>
    <property type="match status" value="4"/>
</dbReference>
<evidence type="ECO:0000313" key="9">
    <source>
        <dbReference type="EMBL" id="SHF13261.1"/>
    </source>
</evidence>
<feature type="domain" description="TRAM" evidence="8">
    <location>
        <begin position="523"/>
        <end position="587"/>
    </location>
</feature>
<dbReference type="Pfam" id="PF02401">
    <property type="entry name" value="LYTB"/>
    <property type="match status" value="1"/>
</dbReference>
<feature type="binding site" evidence="6">
    <location>
        <position position="123"/>
    </location>
    <ligand>
        <name>isopentenyl diphosphate</name>
        <dbReference type="ChEBI" id="CHEBI:128769"/>
    </ligand>
</feature>
<keyword evidence="1 6" id="KW-0004">4Fe-4S</keyword>
<dbReference type="GO" id="GO:0016114">
    <property type="term" value="P:terpenoid biosynthetic process"/>
    <property type="evidence" value="ECO:0007669"/>
    <property type="project" value="UniProtKB-UniRule"/>
</dbReference>
<keyword evidence="6" id="KW-0414">Isoprene biosynthesis</keyword>
<keyword evidence="4 6" id="KW-0411">Iron-sulfur</keyword>
<feature type="binding site" evidence="6">
    <location>
        <position position="41"/>
    </location>
    <ligand>
        <name>isopentenyl diphosphate</name>
        <dbReference type="ChEBI" id="CHEBI:128769"/>
    </ligand>
</feature>
<dbReference type="PRINTS" id="PR00681">
    <property type="entry name" value="RIBOSOMALS1"/>
</dbReference>
<evidence type="ECO:0000256" key="1">
    <source>
        <dbReference type="ARBA" id="ARBA00022485"/>
    </source>
</evidence>
<feature type="binding site" evidence="6">
    <location>
        <position position="219"/>
    </location>
    <ligand>
        <name>dimethylallyl diphosphate</name>
        <dbReference type="ChEBI" id="CHEBI:57623"/>
    </ligand>
</feature>
<feature type="binding site" evidence="6">
    <location>
        <position position="73"/>
    </location>
    <ligand>
        <name>dimethylallyl diphosphate</name>
        <dbReference type="ChEBI" id="CHEBI:57623"/>
    </ligand>
</feature>
<feature type="binding site" evidence="6">
    <location>
        <position position="161"/>
    </location>
    <ligand>
        <name>(2E)-4-hydroxy-3-methylbut-2-enyl diphosphate</name>
        <dbReference type="ChEBI" id="CHEBI:128753"/>
    </ligand>
</feature>
<dbReference type="PROSITE" id="PS50126">
    <property type="entry name" value="S1"/>
    <property type="match status" value="4"/>
</dbReference>
<dbReference type="InterPro" id="IPR035104">
    <property type="entry name" value="Ribosomal_protein_S1-like"/>
</dbReference>
<dbReference type="PANTHER" id="PTHR30426:SF0">
    <property type="entry name" value="4-HYDROXY-3-METHYLBUT-2-ENYL DIPHOSPHATE REDUCTASE"/>
    <property type="match status" value="1"/>
</dbReference>
<feature type="binding site" evidence="6">
    <location>
        <position position="261"/>
    </location>
    <ligand>
        <name>(2E)-4-hydroxy-3-methylbut-2-enyl diphosphate</name>
        <dbReference type="ChEBI" id="CHEBI:128753"/>
    </ligand>
</feature>
<feature type="binding site" evidence="6">
    <location>
        <position position="123"/>
    </location>
    <ligand>
        <name>dimethylallyl diphosphate</name>
        <dbReference type="ChEBI" id="CHEBI:57623"/>
    </ligand>
</feature>
<feature type="binding site" evidence="6">
    <location>
        <position position="217"/>
    </location>
    <ligand>
        <name>isopentenyl diphosphate</name>
        <dbReference type="ChEBI" id="CHEBI:128769"/>
    </ligand>
</feature>
<dbReference type="InterPro" id="IPR002792">
    <property type="entry name" value="TRAM_dom"/>
</dbReference>
<comment type="function">
    <text evidence="6">Catalyzes the conversion of 1-hydroxy-2-methyl-2-(E)-butenyl 4-diphosphate (HMBPP) into a mixture of isopentenyl diphosphate (IPP) and dimethylallyl diphosphate (DMAPP). Acts in the terminal step of the DOXP/MEP pathway for isoprenoid precursor biosynthesis.</text>
</comment>
<protein>
    <recommendedName>
        <fullName evidence="6">4-hydroxy-3-methylbut-2-enyl diphosphate reductase</fullName>
        <shortName evidence="6">HMBPP reductase</shortName>
        <ecNumber evidence="6">1.17.7.4</ecNumber>
    </recommendedName>
</protein>
<evidence type="ECO:0000256" key="2">
    <source>
        <dbReference type="ARBA" id="ARBA00022723"/>
    </source>
</evidence>
<dbReference type="Pfam" id="PF00575">
    <property type="entry name" value="S1"/>
    <property type="match status" value="4"/>
</dbReference>